<evidence type="ECO:0000313" key="2">
    <source>
        <dbReference type="EMBL" id="RZB31034.1"/>
    </source>
</evidence>
<name>A0A8B3S2S4_9EURY</name>
<dbReference type="AlphaFoldDB" id="A0A8B3S2S4"/>
<proteinExistence type="predicted"/>
<feature type="transmembrane region" description="Helical" evidence="1">
    <location>
        <begin position="64"/>
        <end position="88"/>
    </location>
</feature>
<keyword evidence="1" id="KW-1133">Transmembrane helix</keyword>
<keyword evidence="1" id="KW-0472">Membrane</keyword>
<evidence type="ECO:0000256" key="1">
    <source>
        <dbReference type="SAM" id="Phobius"/>
    </source>
</evidence>
<dbReference type="Proteomes" id="UP000291831">
    <property type="component" value="Unassembled WGS sequence"/>
</dbReference>
<reference evidence="3" key="1">
    <citation type="submission" date="2019-01" db="EMBL/GenBank/DDBJ databases">
        <title>Anaerobic oxidation of ethane by archaea from a marine hydrocarbon seep.</title>
        <authorList>
            <person name="Musat F."/>
        </authorList>
    </citation>
    <scope>NUCLEOTIDE SEQUENCE [LARGE SCALE GENOMIC DNA]</scope>
</reference>
<gene>
    <name evidence="2" type="ORF">AEth_00988</name>
</gene>
<accession>A0A8B3S2S4</accession>
<sequence length="169" mass="19070">MGRYNTQQVDSPLVAKSLNIITLLGEAFGACLCYNFCFVPFRVFLGCDALVSLPGQLGIPLHSILMLETVLSMFNISAVVVSFFPFVATSYNQISGEIHKSNTNNMTNIQKLIKTHFHFLRLHLRALRHPCLEQAMPVLEMLWHQSTVPSMSSRLQYPMSRQLSSFSCQ</sequence>
<keyword evidence="1" id="KW-0812">Transmembrane</keyword>
<protein>
    <submittedName>
        <fullName evidence="2">Uncharacterized protein</fullName>
    </submittedName>
</protein>
<evidence type="ECO:0000313" key="3">
    <source>
        <dbReference type="Proteomes" id="UP000291831"/>
    </source>
</evidence>
<feature type="transmembrane region" description="Helical" evidence="1">
    <location>
        <begin position="20"/>
        <end position="44"/>
    </location>
</feature>
<comment type="caution">
    <text evidence="2">The sequence shown here is derived from an EMBL/GenBank/DDBJ whole genome shotgun (WGS) entry which is preliminary data.</text>
</comment>
<organism evidence="2 3">
    <name type="scientific">Candidatus Argoarchaeum ethanivorans</name>
    <dbReference type="NCBI Taxonomy" id="2608793"/>
    <lineage>
        <taxon>Archaea</taxon>
        <taxon>Methanobacteriati</taxon>
        <taxon>Methanobacteriota</taxon>
        <taxon>Stenosarchaea group</taxon>
        <taxon>Methanomicrobia</taxon>
        <taxon>Methanosarcinales</taxon>
        <taxon>Methanosarcinales incertae sedis</taxon>
        <taxon>GOM Arc I cluster</taxon>
        <taxon>Candidatus Argoarchaeum</taxon>
    </lineage>
</organism>
<dbReference type="EMBL" id="RPGO01000024">
    <property type="protein sequence ID" value="RZB31034.1"/>
    <property type="molecule type" value="Genomic_DNA"/>
</dbReference>